<keyword evidence="5" id="KW-0067">ATP-binding</keyword>
<proteinExistence type="inferred from homology"/>
<dbReference type="InterPro" id="IPR010737">
    <property type="entry name" value="4-carb_acid_sugar_kinase_N"/>
</dbReference>
<dbReference type="GO" id="GO:0016301">
    <property type="term" value="F:kinase activity"/>
    <property type="evidence" value="ECO:0007669"/>
    <property type="project" value="UniProtKB-KW"/>
</dbReference>
<evidence type="ECO:0000256" key="2">
    <source>
        <dbReference type="ARBA" id="ARBA00022679"/>
    </source>
</evidence>
<dbReference type="InterPro" id="IPR031475">
    <property type="entry name" value="NBD_C"/>
</dbReference>
<evidence type="ECO:0000256" key="1">
    <source>
        <dbReference type="ARBA" id="ARBA00005715"/>
    </source>
</evidence>
<feature type="domain" description="Four-carbon acid sugar kinase N-terminal" evidence="7">
    <location>
        <begin position="153"/>
        <end position="217"/>
    </location>
</feature>
<accession>A0A916VZ23</accession>
<dbReference type="GO" id="GO:0005524">
    <property type="term" value="F:ATP binding"/>
    <property type="evidence" value="ECO:0007669"/>
    <property type="project" value="UniProtKB-KW"/>
</dbReference>
<name>A0A916VZ23_9BACT</name>
<keyword evidence="10" id="KW-1185">Reference proteome</keyword>
<organism evidence="9 10">
    <name type="scientific">Edaphobacter acidisoli</name>
    <dbReference type="NCBI Taxonomy" id="2040573"/>
    <lineage>
        <taxon>Bacteria</taxon>
        <taxon>Pseudomonadati</taxon>
        <taxon>Acidobacteriota</taxon>
        <taxon>Terriglobia</taxon>
        <taxon>Terriglobales</taxon>
        <taxon>Acidobacteriaceae</taxon>
        <taxon>Edaphobacter</taxon>
    </lineage>
</organism>
<evidence type="ECO:0000256" key="5">
    <source>
        <dbReference type="ARBA" id="ARBA00022840"/>
    </source>
</evidence>
<dbReference type="Gene3D" id="3.40.50.10840">
    <property type="entry name" value="Putative sugar-binding, N-terminal domain"/>
    <property type="match status" value="1"/>
</dbReference>
<evidence type="ECO:0000259" key="7">
    <source>
        <dbReference type="Pfam" id="PF07005"/>
    </source>
</evidence>
<dbReference type="RefSeq" id="WP_188757413.1">
    <property type="nucleotide sequence ID" value="NZ_BMJB01000001.1"/>
</dbReference>
<dbReference type="Gene3D" id="3.40.980.20">
    <property type="entry name" value="Four-carbon acid sugar kinase, nucleotide binding domain"/>
    <property type="match status" value="1"/>
</dbReference>
<evidence type="ECO:0000256" key="3">
    <source>
        <dbReference type="ARBA" id="ARBA00022741"/>
    </source>
</evidence>
<evidence type="ECO:0000313" key="9">
    <source>
        <dbReference type="EMBL" id="GGA53516.1"/>
    </source>
</evidence>
<keyword evidence="4" id="KW-0418">Kinase</keyword>
<keyword evidence="3" id="KW-0547">Nucleotide-binding</keyword>
<dbReference type="InterPro" id="IPR042213">
    <property type="entry name" value="NBD_C_sf"/>
</dbReference>
<dbReference type="Pfam" id="PF17042">
    <property type="entry name" value="NBD_C"/>
    <property type="match status" value="1"/>
</dbReference>
<protein>
    <recommendedName>
        <fullName evidence="11">Four-carbon acid sugar kinase family protein</fullName>
    </recommendedName>
</protein>
<sequence>MPQPSAPEIHALRCLIIADDLTGSCDAAVHFARNGMTVAVPILGTDAPLPSAHAVAVNTDSRRIGKDVAANRVKAAIQMARGQQAALFKKIDSSLRGHISAEIAAAAEASHADLVFIAPALPALGRRVTEGRVRLPSGEAIDIAAALVPLSFAAISTGELTHPHKAFSSIQQAQARGTKLICFDASSDQDLDRIVDLGHTSGQRILWVGSAGLAAALARSIAPSATAEPEEAPTIEGPVLFGVGSDHNATLAQLSKLRTVAHPLECELEAVRPIEVRKAIGAGRNVLLHLPPCGIDAAKIHAFAEAAPISSFGGIVLTGGDTASTFLKAIGAHTLHVRAEAMPGIPVSIMRGGLADGTPVITKSGAFGPSDTLLQCIEFLSPSGRVVEEGTRQ</sequence>
<dbReference type="Pfam" id="PF07005">
    <property type="entry name" value="SBD_N"/>
    <property type="match status" value="2"/>
</dbReference>
<feature type="domain" description="Four-carbon acid sugar kinase nucleotide binding" evidence="8">
    <location>
        <begin position="311"/>
        <end position="373"/>
    </location>
</feature>
<comment type="similarity">
    <text evidence="1">Belongs to the four-carbon acid sugar kinase family.</text>
</comment>
<keyword evidence="6" id="KW-0119">Carbohydrate metabolism</keyword>
<evidence type="ECO:0000256" key="4">
    <source>
        <dbReference type="ARBA" id="ARBA00022777"/>
    </source>
</evidence>
<dbReference type="EMBL" id="BMJB01000001">
    <property type="protein sequence ID" value="GGA53516.1"/>
    <property type="molecule type" value="Genomic_DNA"/>
</dbReference>
<dbReference type="SUPFAM" id="SSF142764">
    <property type="entry name" value="YgbK-like"/>
    <property type="match status" value="1"/>
</dbReference>
<gene>
    <name evidence="9" type="ORF">GCM10011507_00780</name>
</gene>
<dbReference type="AlphaFoldDB" id="A0A916VZ23"/>
<keyword evidence="2" id="KW-0808">Transferase</keyword>
<feature type="domain" description="Four-carbon acid sugar kinase N-terminal" evidence="7">
    <location>
        <begin position="15"/>
        <end position="133"/>
    </location>
</feature>
<dbReference type="InterPro" id="IPR037051">
    <property type="entry name" value="4-carb_acid_sugar_kinase_N_sf"/>
</dbReference>
<evidence type="ECO:0000256" key="6">
    <source>
        <dbReference type="ARBA" id="ARBA00023277"/>
    </source>
</evidence>
<evidence type="ECO:0008006" key="11">
    <source>
        <dbReference type="Google" id="ProtNLM"/>
    </source>
</evidence>
<evidence type="ECO:0000259" key="8">
    <source>
        <dbReference type="Pfam" id="PF17042"/>
    </source>
</evidence>
<comment type="caution">
    <text evidence="9">The sequence shown here is derived from an EMBL/GenBank/DDBJ whole genome shotgun (WGS) entry which is preliminary data.</text>
</comment>
<reference evidence="9" key="1">
    <citation type="journal article" date="2014" name="Int. J. Syst. Evol. Microbiol.">
        <title>Complete genome sequence of Corynebacterium casei LMG S-19264T (=DSM 44701T), isolated from a smear-ripened cheese.</title>
        <authorList>
            <consortium name="US DOE Joint Genome Institute (JGI-PGF)"/>
            <person name="Walter F."/>
            <person name="Albersmeier A."/>
            <person name="Kalinowski J."/>
            <person name="Ruckert C."/>
        </authorList>
    </citation>
    <scope>NUCLEOTIDE SEQUENCE</scope>
    <source>
        <strain evidence="9">CGMCC 1.15447</strain>
    </source>
</reference>
<dbReference type="Proteomes" id="UP000648801">
    <property type="component" value="Unassembled WGS sequence"/>
</dbReference>
<evidence type="ECO:0000313" key="10">
    <source>
        <dbReference type="Proteomes" id="UP000648801"/>
    </source>
</evidence>
<reference evidence="9" key="2">
    <citation type="submission" date="2020-09" db="EMBL/GenBank/DDBJ databases">
        <authorList>
            <person name="Sun Q."/>
            <person name="Zhou Y."/>
        </authorList>
    </citation>
    <scope>NUCLEOTIDE SEQUENCE</scope>
    <source>
        <strain evidence="9">CGMCC 1.15447</strain>
    </source>
</reference>